<sequence length="167" mass="18295">MGAEVWGECLRLGRCLLPLVDVERWRTESRWEAFRAKRIGVEWGEYVFGVFAGMVFHAALRDAVAKGAPCSVETLDAVSLRTVSDAVNDRPDWMFLAGVPTAFTDEAEEKAVLTIRLCIHSGAGPSLQLFALAQHLPRALHTITTRTSAPDPTCADLRRWADAGLSG</sequence>
<gene>
    <name evidence="1" type="ORF">IQ63_26415</name>
</gene>
<organism evidence="1 2">
    <name type="scientific">Streptomyces acidiscabies</name>
    <dbReference type="NCBI Taxonomy" id="42234"/>
    <lineage>
        <taxon>Bacteria</taxon>
        <taxon>Bacillati</taxon>
        <taxon>Actinomycetota</taxon>
        <taxon>Actinomycetes</taxon>
        <taxon>Kitasatosporales</taxon>
        <taxon>Streptomycetaceae</taxon>
        <taxon>Streptomyces</taxon>
    </lineage>
</organism>
<evidence type="ECO:0000313" key="2">
    <source>
        <dbReference type="Proteomes" id="UP000037151"/>
    </source>
</evidence>
<dbReference type="AlphaFoldDB" id="A0A0L0K1A7"/>
<dbReference type="PATRIC" id="fig|42234.21.peg.5456"/>
<name>A0A0L0K1A7_9ACTN</name>
<protein>
    <submittedName>
        <fullName evidence="1">Uncharacterized protein</fullName>
    </submittedName>
</protein>
<dbReference type="RefSeq" id="WP_050372843.1">
    <property type="nucleotide sequence ID" value="NZ_KQ257825.1"/>
</dbReference>
<proteinExistence type="predicted"/>
<dbReference type="OrthoDB" id="4208329at2"/>
<comment type="caution">
    <text evidence="1">The sequence shown here is derived from an EMBL/GenBank/DDBJ whole genome shotgun (WGS) entry which is preliminary data.</text>
</comment>
<reference evidence="2" key="1">
    <citation type="submission" date="2014-07" db="EMBL/GenBank/DDBJ databases">
        <title>Genome sequencing of plant-pathogenic Streptomyces species.</title>
        <authorList>
            <person name="Harrison J."/>
            <person name="Sapp M."/>
            <person name="Thwaites R."/>
            <person name="Studholme D.J."/>
        </authorList>
    </citation>
    <scope>NUCLEOTIDE SEQUENCE [LARGE SCALE GENOMIC DNA]</scope>
    <source>
        <strain evidence="2">NCPPB 4445</strain>
    </source>
</reference>
<dbReference type="EMBL" id="JPPY01000148">
    <property type="protein sequence ID" value="KND31539.1"/>
    <property type="molecule type" value="Genomic_DNA"/>
</dbReference>
<evidence type="ECO:0000313" key="1">
    <source>
        <dbReference type="EMBL" id="KND31539.1"/>
    </source>
</evidence>
<dbReference type="Proteomes" id="UP000037151">
    <property type="component" value="Unassembled WGS sequence"/>
</dbReference>
<accession>A0A0L0K1A7</accession>